<name>A0ACC3MFT3_9PEZI</name>
<dbReference type="EMBL" id="JAUTXU010000305">
    <property type="protein sequence ID" value="KAK3686720.1"/>
    <property type="molecule type" value="Genomic_DNA"/>
</dbReference>
<keyword evidence="2" id="KW-1185">Reference proteome</keyword>
<sequence length="871" mass="96786">MATATVARPAQALRRRDAPRPTVAKRTNMDGMAGPAPKKRKGLEEPYVWTDAYILQKHKGKAPSLTIHLHPTHFKFEGQDGSFTYDSEMKFLLGHLQRSTVPHQMMQELLENNVPFYDGRLIVEIHNHKTKAGKDRNRQDSAEGDDTVKFSMHNYNQHVTPSPLVPFPKKAVGVDGTPEKKERHMAAPEKPKEKDGPRIYTRVLHPTDLSKHSEIILLANTPATEARSKKKGSDGATTSNGQPTTPQVSVPPTPISQTSRGPLSQSQKMCLEEDDLYTFQSEMLLATEPPLYLEPVDNPHDAEKVLEMLQHPLHQDKPPSPKTRKRTTAEVAADDAQAQETERRLLIMDERLKPTGNGAAANENQGAAAASLTFSRFKTIDMVRQKIEENERLKKEEEFRVSAEKKQQEEQNAIQQKAAIAQRQREMALMAQQQPNQQNMMLQQQHQQQMRARAMAQAQNHAHPQQQNLQPGNQGTMQQSSPVVRQQTPMMNSSPLMPQGGFPMGRTSSQGAGSPPRPTSAAMQHHPMARQVSQQQRGSQSNTPQMAQATPSMVQAMPNRQMTQTPRMPPGSPAVGMQQGVSTPGAMHVPTPQVSQSNFTPEQMAMINQQRALSASQNAGMHAGSPQQNMTPDQFQNIQNAHRQQQQQQAMLQRNAVMIAQAQAQGNHQMAASMQARQKQAQQQFMVQRQQIMQAQQNAGMQGSPAPAGSPGQMPQQTPQMGHAHPQQHNGQQGNMQDQSQLTPQQHAAAQARALQIAQLRNNAQQQAQQQQQQQATMQARQQLQPLVQQYGSLQNIPQQLIASLPQSTQRMVQAQYAQGHAQRQQAQLRAQQQGGGTPNGEQVPAAPNPGYMQQLRNNQQMLAQAQQNMQ</sequence>
<comment type="caution">
    <text evidence="1">The sequence shown here is derived from an EMBL/GenBank/DDBJ whole genome shotgun (WGS) entry which is preliminary data.</text>
</comment>
<evidence type="ECO:0000313" key="1">
    <source>
        <dbReference type="EMBL" id="KAK3686720.1"/>
    </source>
</evidence>
<gene>
    <name evidence="1" type="primary">SPT20_1</name>
    <name evidence="1" type="ORF">LTR37_019512</name>
</gene>
<organism evidence="1 2">
    <name type="scientific">Vermiconidia calcicola</name>
    <dbReference type="NCBI Taxonomy" id="1690605"/>
    <lineage>
        <taxon>Eukaryota</taxon>
        <taxon>Fungi</taxon>
        <taxon>Dikarya</taxon>
        <taxon>Ascomycota</taxon>
        <taxon>Pezizomycotina</taxon>
        <taxon>Dothideomycetes</taxon>
        <taxon>Dothideomycetidae</taxon>
        <taxon>Mycosphaerellales</taxon>
        <taxon>Extremaceae</taxon>
        <taxon>Vermiconidia</taxon>
    </lineage>
</organism>
<evidence type="ECO:0000313" key="2">
    <source>
        <dbReference type="Proteomes" id="UP001281147"/>
    </source>
</evidence>
<proteinExistence type="predicted"/>
<protein>
    <submittedName>
        <fullName evidence="1">Transcription factor spt20</fullName>
    </submittedName>
</protein>
<reference evidence="1" key="1">
    <citation type="submission" date="2023-07" db="EMBL/GenBank/DDBJ databases">
        <title>Black Yeasts Isolated from many extreme environments.</title>
        <authorList>
            <person name="Coleine C."/>
            <person name="Stajich J.E."/>
            <person name="Selbmann L."/>
        </authorList>
    </citation>
    <scope>NUCLEOTIDE SEQUENCE</scope>
    <source>
        <strain evidence="1">CCFEE 5714</strain>
    </source>
</reference>
<feature type="non-terminal residue" evidence="1">
    <location>
        <position position="871"/>
    </location>
</feature>
<accession>A0ACC3MFT3</accession>
<dbReference type="Proteomes" id="UP001281147">
    <property type="component" value="Unassembled WGS sequence"/>
</dbReference>